<proteinExistence type="predicted"/>
<dbReference type="Proteomes" id="UP000800094">
    <property type="component" value="Unassembled WGS sequence"/>
</dbReference>
<reference evidence="1" key="1">
    <citation type="journal article" date="2020" name="Stud. Mycol.">
        <title>101 Dothideomycetes genomes: a test case for predicting lifestyles and emergence of pathogens.</title>
        <authorList>
            <person name="Haridas S."/>
            <person name="Albert R."/>
            <person name="Binder M."/>
            <person name="Bloem J."/>
            <person name="Labutti K."/>
            <person name="Salamov A."/>
            <person name="Andreopoulos B."/>
            <person name="Baker S."/>
            <person name="Barry K."/>
            <person name="Bills G."/>
            <person name="Bluhm B."/>
            <person name="Cannon C."/>
            <person name="Castanera R."/>
            <person name="Culley D."/>
            <person name="Daum C."/>
            <person name="Ezra D."/>
            <person name="Gonzalez J."/>
            <person name="Henrissat B."/>
            <person name="Kuo A."/>
            <person name="Liang C."/>
            <person name="Lipzen A."/>
            <person name="Lutzoni F."/>
            <person name="Magnuson J."/>
            <person name="Mondo S."/>
            <person name="Nolan M."/>
            <person name="Ohm R."/>
            <person name="Pangilinan J."/>
            <person name="Park H.-J."/>
            <person name="Ramirez L."/>
            <person name="Alfaro M."/>
            <person name="Sun H."/>
            <person name="Tritt A."/>
            <person name="Yoshinaga Y."/>
            <person name="Zwiers L.-H."/>
            <person name="Turgeon B."/>
            <person name="Goodwin S."/>
            <person name="Spatafora J."/>
            <person name="Crous P."/>
            <person name="Grigoriev I."/>
        </authorList>
    </citation>
    <scope>NUCLEOTIDE SEQUENCE</scope>
    <source>
        <strain evidence="1">CBS 122368</strain>
    </source>
</reference>
<organism evidence="1 2">
    <name type="scientific">Trematosphaeria pertusa</name>
    <dbReference type="NCBI Taxonomy" id="390896"/>
    <lineage>
        <taxon>Eukaryota</taxon>
        <taxon>Fungi</taxon>
        <taxon>Dikarya</taxon>
        <taxon>Ascomycota</taxon>
        <taxon>Pezizomycotina</taxon>
        <taxon>Dothideomycetes</taxon>
        <taxon>Pleosporomycetidae</taxon>
        <taxon>Pleosporales</taxon>
        <taxon>Massarineae</taxon>
        <taxon>Trematosphaeriaceae</taxon>
        <taxon>Trematosphaeria</taxon>
    </lineage>
</organism>
<accession>A0A6A6IEU4</accession>
<sequence>MRRRGWRRESRTGEAKVALLFRPSGAIPLPASEGPCSCCCSDWASAAPADFTPRLFPKPPTFRYHSHLLSSSQPCLEREWSAPGGLGARVLSQSLISSLHVRRALGRYFFPSPHISSLASSITYQPSSAPNILLLRTPLCQSVSRIDFSYCVIHRGD</sequence>
<gene>
    <name evidence="1" type="ORF">BU26DRAFT_304668</name>
</gene>
<protein>
    <submittedName>
        <fullName evidence="1">Uncharacterized protein</fullName>
    </submittedName>
</protein>
<dbReference type="RefSeq" id="XP_033683713.1">
    <property type="nucleotide sequence ID" value="XM_033821835.1"/>
</dbReference>
<dbReference type="GeneID" id="54575165"/>
<dbReference type="EMBL" id="ML987195">
    <property type="protein sequence ID" value="KAF2248709.1"/>
    <property type="molecule type" value="Genomic_DNA"/>
</dbReference>
<keyword evidence="2" id="KW-1185">Reference proteome</keyword>
<name>A0A6A6IEU4_9PLEO</name>
<evidence type="ECO:0000313" key="1">
    <source>
        <dbReference type="EMBL" id="KAF2248709.1"/>
    </source>
</evidence>
<evidence type="ECO:0000313" key="2">
    <source>
        <dbReference type="Proteomes" id="UP000800094"/>
    </source>
</evidence>
<dbReference type="AlphaFoldDB" id="A0A6A6IEU4"/>